<sequence length="74" mass="8886">MVSLRKLVILRLYRRILINTSFKEKGEEDEEMEDEDGSGQHRDEDTREVVDFTIFPDALDEQHLWTSLDFRGWK</sequence>
<feature type="compositionally biased region" description="Acidic residues" evidence="1">
    <location>
        <begin position="27"/>
        <end position="37"/>
    </location>
</feature>
<dbReference type="EMBL" id="ML179233">
    <property type="protein sequence ID" value="THU94040.1"/>
    <property type="molecule type" value="Genomic_DNA"/>
</dbReference>
<name>A0A4S8LX12_DENBC</name>
<dbReference type="Proteomes" id="UP000297245">
    <property type="component" value="Unassembled WGS sequence"/>
</dbReference>
<dbReference type="AlphaFoldDB" id="A0A4S8LX12"/>
<reference evidence="2 3" key="1">
    <citation type="journal article" date="2019" name="Nat. Ecol. Evol.">
        <title>Megaphylogeny resolves global patterns of mushroom evolution.</title>
        <authorList>
            <person name="Varga T."/>
            <person name="Krizsan K."/>
            <person name="Foldi C."/>
            <person name="Dima B."/>
            <person name="Sanchez-Garcia M."/>
            <person name="Sanchez-Ramirez S."/>
            <person name="Szollosi G.J."/>
            <person name="Szarkandi J.G."/>
            <person name="Papp V."/>
            <person name="Albert L."/>
            <person name="Andreopoulos W."/>
            <person name="Angelini C."/>
            <person name="Antonin V."/>
            <person name="Barry K.W."/>
            <person name="Bougher N.L."/>
            <person name="Buchanan P."/>
            <person name="Buyck B."/>
            <person name="Bense V."/>
            <person name="Catcheside P."/>
            <person name="Chovatia M."/>
            <person name="Cooper J."/>
            <person name="Damon W."/>
            <person name="Desjardin D."/>
            <person name="Finy P."/>
            <person name="Geml J."/>
            <person name="Haridas S."/>
            <person name="Hughes K."/>
            <person name="Justo A."/>
            <person name="Karasinski D."/>
            <person name="Kautmanova I."/>
            <person name="Kiss B."/>
            <person name="Kocsube S."/>
            <person name="Kotiranta H."/>
            <person name="LaButti K.M."/>
            <person name="Lechner B.E."/>
            <person name="Liimatainen K."/>
            <person name="Lipzen A."/>
            <person name="Lukacs Z."/>
            <person name="Mihaltcheva S."/>
            <person name="Morgado L.N."/>
            <person name="Niskanen T."/>
            <person name="Noordeloos M.E."/>
            <person name="Ohm R.A."/>
            <person name="Ortiz-Santana B."/>
            <person name="Ovrebo C."/>
            <person name="Racz N."/>
            <person name="Riley R."/>
            <person name="Savchenko A."/>
            <person name="Shiryaev A."/>
            <person name="Soop K."/>
            <person name="Spirin V."/>
            <person name="Szebenyi C."/>
            <person name="Tomsovsky M."/>
            <person name="Tulloss R.E."/>
            <person name="Uehling J."/>
            <person name="Grigoriev I.V."/>
            <person name="Vagvolgyi C."/>
            <person name="Papp T."/>
            <person name="Martin F.M."/>
            <person name="Miettinen O."/>
            <person name="Hibbett D.S."/>
            <person name="Nagy L.G."/>
        </authorList>
    </citation>
    <scope>NUCLEOTIDE SEQUENCE [LARGE SCALE GENOMIC DNA]</scope>
    <source>
        <strain evidence="2 3">CBS 962.96</strain>
    </source>
</reference>
<protein>
    <submittedName>
        <fullName evidence="2">Uncharacterized protein</fullName>
    </submittedName>
</protein>
<gene>
    <name evidence="2" type="ORF">K435DRAFT_860947</name>
</gene>
<evidence type="ECO:0000313" key="3">
    <source>
        <dbReference type="Proteomes" id="UP000297245"/>
    </source>
</evidence>
<evidence type="ECO:0000313" key="2">
    <source>
        <dbReference type="EMBL" id="THU94040.1"/>
    </source>
</evidence>
<accession>A0A4S8LX12</accession>
<feature type="region of interest" description="Disordered" evidence="1">
    <location>
        <begin position="24"/>
        <end position="44"/>
    </location>
</feature>
<organism evidence="2 3">
    <name type="scientific">Dendrothele bispora (strain CBS 962.96)</name>
    <dbReference type="NCBI Taxonomy" id="1314807"/>
    <lineage>
        <taxon>Eukaryota</taxon>
        <taxon>Fungi</taxon>
        <taxon>Dikarya</taxon>
        <taxon>Basidiomycota</taxon>
        <taxon>Agaricomycotina</taxon>
        <taxon>Agaricomycetes</taxon>
        <taxon>Agaricomycetidae</taxon>
        <taxon>Agaricales</taxon>
        <taxon>Agaricales incertae sedis</taxon>
        <taxon>Dendrothele</taxon>
    </lineage>
</organism>
<keyword evidence="3" id="KW-1185">Reference proteome</keyword>
<proteinExistence type="predicted"/>
<evidence type="ECO:0000256" key="1">
    <source>
        <dbReference type="SAM" id="MobiDB-lite"/>
    </source>
</evidence>